<dbReference type="InterPro" id="IPR027417">
    <property type="entry name" value="P-loop_NTPase"/>
</dbReference>
<evidence type="ECO:0000256" key="6">
    <source>
        <dbReference type="ARBA" id="ARBA00038437"/>
    </source>
</evidence>
<dbReference type="Gene3D" id="3.40.50.300">
    <property type="entry name" value="P-loop containing nucleotide triphosphate hydrolases"/>
    <property type="match status" value="2"/>
</dbReference>
<evidence type="ECO:0000259" key="7">
    <source>
        <dbReference type="PROSITE" id="PS51192"/>
    </source>
</evidence>
<dbReference type="InterPro" id="IPR050079">
    <property type="entry name" value="DEAD_box_RNA_helicase"/>
</dbReference>
<dbReference type="PROSITE" id="PS51194">
    <property type="entry name" value="HELICASE_CTER"/>
    <property type="match status" value="1"/>
</dbReference>
<dbReference type="InterPro" id="IPR006474">
    <property type="entry name" value="Helicase_Cas3_CRISPR-ass_core"/>
</dbReference>
<dbReference type="PROSITE" id="PS51643">
    <property type="entry name" value="HD_CAS3"/>
    <property type="match status" value="1"/>
</dbReference>
<dbReference type="InterPro" id="IPR002464">
    <property type="entry name" value="DNA/RNA_helicase_DEAH_CS"/>
</dbReference>
<dbReference type="PANTHER" id="PTHR47959:SF16">
    <property type="entry name" value="CRISPR-ASSOCIATED NUCLEASE_HELICASE CAS3-RELATED"/>
    <property type="match status" value="1"/>
</dbReference>
<evidence type="ECO:0000313" key="11">
    <source>
        <dbReference type="Proteomes" id="UP000813637"/>
    </source>
</evidence>
<reference evidence="10" key="2">
    <citation type="journal article" date="2021" name="Microorganisms">
        <title>Extensive Genome Exploration of Clostridium botulinum Group III Field Strains.</title>
        <authorList>
            <person name="Fillo S."/>
            <person name="Giordani F."/>
            <person name="Tonon E."/>
            <person name="Drigo I."/>
            <person name="Anselmo A."/>
            <person name="Fortunato A."/>
            <person name="Lista F."/>
            <person name="Bano L."/>
        </authorList>
    </citation>
    <scope>NUCLEOTIDE SEQUENCE</scope>
    <source>
        <strain evidence="10">IZSVe-TV_9877_3_12</strain>
    </source>
</reference>
<keyword evidence="4" id="KW-0067">ATP-binding</keyword>
<dbReference type="CDD" id="cd09641">
    <property type="entry name" value="Cas3''_I"/>
    <property type="match status" value="1"/>
</dbReference>
<dbReference type="RefSeq" id="WP_231147893.1">
    <property type="nucleotide sequence ID" value="NZ_JAAMYB010000023.1"/>
</dbReference>
<evidence type="ECO:0000259" key="8">
    <source>
        <dbReference type="PROSITE" id="PS51194"/>
    </source>
</evidence>
<dbReference type="InterPro" id="IPR006483">
    <property type="entry name" value="CRISPR-assoc_Cas3_HD"/>
</dbReference>
<dbReference type="GO" id="GO:0005524">
    <property type="term" value="F:ATP binding"/>
    <property type="evidence" value="ECO:0007669"/>
    <property type="project" value="UniProtKB-KW"/>
</dbReference>
<dbReference type="GO" id="GO:0003676">
    <property type="term" value="F:nucleic acid binding"/>
    <property type="evidence" value="ECO:0007669"/>
    <property type="project" value="InterPro"/>
</dbReference>
<dbReference type="SUPFAM" id="SSF52540">
    <property type="entry name" value="P-loop containing nucleoside triphosphate hydrolases"/>
    <property type="match status" value="1"/>
</dbReference>
<dbReference type="InterPro" id="IPR054712">
    <property type="entry name" value="Cas3-like_dom"/>
</dbReference>
<feature type="domain" description="HD Cas3-type" evidence="9">
    <location>
        <begin position="13"/>
        <end position="168"/>
    </location>
</feature>
<dbReference type="PROSITE" id="PS00690">
    <property type="entry name" value="DEAH_ATP_HELICASE"/>
    <property type="match status" value="1"/>
</dbReference>
<dbReference type="InterPro" id="IPR011545">
    <property type="entry name" value="DEAD/DEAH_box_helicase_dom"/>
</dbReference>
<dbReference type="SMART" id="SM00487">
    <property type="entry name" value="DEXDc"/>
    <property type="match status" value="1"/>
</dbReference>
<dbReference type="GO" id="GO:0051607">
    <property type="term" value="P:defense response to virus"/>
    <property type="evidence" value="ECO:0007669"/>
    <property type="project" value="UniProtKB-KW"/>
</dbReference>
<evidence type="ECO:0000313" key="10">
    <source>
        <dbReference type="EMBL" id="MCD3196048.1"/>
    </source>
</evidence>
<dbReference type="EMBL" id="JAAMYB010000023">
    <property type="protein sequence ID" value="MCD3196048.1"/>
    <property type="molecule type" value="Genomic_DNA"/>
</dbReference>
<evidence type="ECO:0000259" key="9">
    <source>
        <dbReference type="PROSITE" id="PS51643"/>
    </source>
</evidence>
<evidence type="ECO:0000256" key="4">
    <source>
        <dbReference type="ARBA" id="ARBA00022840"/>
    </source>
</evidence>
<comment type="similarity">
    <text evidence="6">Belongs to the DEAD box helicase family.</text>
</comment>
<dbReference type="InterPro" id="IPR001650">
    <property type="entry name" value="Helicase_C-like"/>
</dbReference>
<keyword evidence="3" id="KW-0347">Helicase</keyword>
<dbReference type="GO" id="GO:0003724">
    <property type="term" value="F:RNA helicase activity"/>
    <property type="evidence" value="ECO:0007669"/>
    <property type="project" value="TreeGrafter"/>
</dbReference>
<sequence>MNDLSDKLKKYKAKSDDTTICKHNNDLFVALEQLLNIHYISDELKSSLRKCISYHDVGKVVDDFQNNIECKHRKIRHEILSASVKNLNESEKLSILLHHKVLDKLAQFINNIYYQDSLNEVKNKLNIETEDITEYLKKICRGSRENHKKLHDKNLIIQLGLLKMCDHIASAGIKNIDTGLNTKQVFNFKKYRSIQEKVLNLKEIQDIIIQAPTGLGKTETALLWTDLVQNKFKGKRIFYILPYTASINALYKRFKEQNISVGVLHSKVQSLLNREDDIENIEEELQLFKKNIKQVTVCTIFQLLKAMFSCKHFEMILAQLKDSIIIIDEIHCFDLKTFAFMMESLKYLRQNFGINICVMSASIPTCMLEFMKETLNIETLINADKEDFLIRHHINRLNKELIDDVDKIKKDIENNKQVLICVNNVSTSQKLFSSLINEYPNKNIKLIHGRFNARDRSKIEGDLKKCDVLIGTQAIEVSLDINYDVLYTEIAPLDALLQRFGRVNRKGEKGVAEVYIYNKSTKYNCIYDDEIMNRTDVELVNIINTDSGIILEDKVNLYLDKIYPEFNTNEYNKYKSQIQFIINSIRVGYYNKNASEEMLSNDDTVSVLPTNLLSEYAKLREEKRYIEANELFVNAKKYISKYNKEFKIYITYSVYDCRGLVYEEIDINNQII</sequence>
<dbReference type="PROSITE" id="PS51192">
    <property type="entry name" value="HELICASE_ATP_BIND_1"/>
    <property type="match status" value="1"/>
</dbReference>
<dbReference type="SMART" id="SM00490">
    <property type="entry name" value="HELICc"/>
    <property type="match status" value="1"/>
</dbReference>
<name>A0A9Q3Z245_CLOBO</name>
<accession>A0A9Q3Z245</accession>
<dbReference type="Pfam" id="PF22590">
    <property type="entry name" value="Cas3-like_C_2"/>
    <property type="match status" value="1"/>
</dbReference>
<evidence type="ECO:0000256" key="3">
    <source>
        <dbReference type="ARBA" id="ARBA00022806"/>
    </source>
</evidence>
<feature type="domain" description="Helicase ATP-binding" evidence="7">
    <location>
        <begin position="198"/>
        <end position="381"/>
    </location>
</feature>
<evidence type="ECO:0000256" key="2">
    <source>
        <dbReference type="ARBA" id="ARBA00022801"/>
    </source>
</evidence>
<evidence type="ECO:0000256" key="1">
    <source>
        <dbReference type="ARBA" id="ARBA00022741"/>
    </source>
</evidence>
<gene>
    <name evidence="10" type="primary">cas3</name>
    <name evidence="10" type="ORF">G8S53_12335</name>
</gene>
<keyword evidence="5" id="KW-0051">Antiviral defense</keyword>
<comment type="caution">
    <text evidence="10">The sequence shown here is derived from an EMBL/GenBank/DDBJ whole genome shotgun (WGS) entry which is preliminary data.</text>
</comment>
<dbReference type="NCBIfam" id="TIGR01596">
    <property type="entry name" value="cas3_HD"/>
    <property type="match status" value="1"/>
</dbReference>
<dbReference type="GO" id="GO:0005829">
    <property type="term" value="C:cytosol"/>
    <property type="evidence" value="ECO:0007669"/>
    <property type="project" value="TreeGrafter"/>
</dbReference>
<dbReference type="Proteomes" id="UP000813637">
    <property type="component" value="Unassembled WGS sequence"/>
</dbReference>
<dbReference type="Pfam" id="PF00270">
    <property type="entry name" value="DEAD"/>
    <property type="match status" value="1"/>
</dbReference>
<keyword evidence="2" id="KW-0378">Hydrolase</keyword>
<dbReference type="PANTHER" id="PTHR47959">
    <property type="entry name" value="ATP-DEPENDENT RNA HELICASE RHLE-RELATED"/>
    <property type="match status" value="1"/>
</dbReference>
<dbReference type="GO" id="GO:0016787">
    <property type="term" value="F:hydrolase activity"/>
    <property type="evidence" value="ECO:0007669"/>
    <property type="project" value="UniProtKB-KW"/>
</dbReference>
<reference evidence="10" key="1">
    <citation type="submission" date="2020-02" db="EMBL/GenBank/DDBJ databases">
        <authorList>
            <person name="Fillo S."/>
            <person name="Giordani F."/>
            <person name="Tonon E."/>
            <person name="Drigo I."/>
            <person name="Anselmo A."/>
            <person name="Fortunato A."/>
            <person name="Bano L."/>
            <person name="Lista F."/>
        </authorList>
    </citation>
    <scope>NUCLEOTIDE SEQUENCE</scope>
    <source>
        <strain evidence="10">IZSVe-TV_9877_3_12</strain>
    </source>
</reference>
<proteinExistence type="inferred from homology"/>
<dbReference type="InterPro" id="IPR014001">
    <property type="entry name" value="Helicase_ATP-bd"/>
</dbReference>
<feature type="domain" description="Helicase C-terminal" evidence="8">
    <location>
        <begin position="404"/>
        <end position="563"/>
    </location>
</feature>
<dbReference type="AlphaFoldDB" id="A0A9Q3Z245"/>
<dbReference type="NCBIfam" id="TIGR01587">
    <property type="entry name" value="cas3_core"/>
    <property type="match status" value="1"/>
</dbReference>
<organism evidence="10 11">
    <name type="scientific">Clostridium botulinum C</name>
    <dbReference type="NCBI Taxonomy" id="36828"/>
    <lineage>
        <taxon>Bacteria</taxon>
        <taxon>Bacillati</taxon>
        <taxon>Bacillota</taxon>
        <taxon>Clostridia</taxon>
        <taxon>Eubacteriales</taxon>
        <taxon>Clostridiaceae</taxon>
        <taxon>Clostridium</taxon>
    </lineage>
</organism>
<protein>
    <submittedName>
        <fullName evidence="10">CRISPR-associated helicase Cas3</fullName>
    </submittedName>
</protein>
<keyword evidence="1" id="KW-0547">Nucleotide-binding</keyword>
<evidence type="ECO:0000256" key="5">
    <source>
        <dbReference type="ARBA" id="ARBA00023118"/>
    </source>
</evidence>